<gene>
    <name evidence="1" type="ORF">GALMADRAFT_144653</name>
</gene>
<evidence type="ECO:0000313" key="2">
    <source>
        <dbReference type="Proteomes" id="UP000027222"/>
    </source>
</evidence>
<organism evidence="1 2">
    <name type="scientific">Galerina marginata (strain CBS 339.88)</name>
    <dbReference type="NCBI Taxonomy" id="685588"/>
    <lineage>
        <taxon>Eukaryota</taxon>
        <taxon>Fungi</taxon>
        <taxon>Dikarya</taxon>
        <taxon>Basidiomycota</taxon>
        <taxon>Agaricomycotina</taxon>
        <taxon>Agaricomycetes</taxon>
        <taxon>Agaricomycetidae</taxon>
        <taxon>Agaricales</taxon>
        <taxon>Agaricineae</taxon>
        <taxon>Strophariaceae</taxon>
        <taxon>Galerina</taxon>
    </lineage>
</organism>
<dbReference type="AlphaFoldDB" id="A0A067SU90"/>
<protein>
    <submittedName>
        <fullName evidence="1">Uncharacterized protein</fullName>
    </submittedName>
</protein>
<evidence type="ECO:0000313" key="1">
    <source>
        <dbReference type="EMBL" id="KDR70343.1"/>
    </source>
</evidence>
<accession>A0A067SU90</accession>
<dbReference type="Proteomes" id="UP000027222">
    <property type="component" value="Unassembled WGS sequence"/>
</dbReference>
<name>A0A067SU90_GALM3</name>
<sequence length="130" mass="14429">MSKTHHTGDPDHVTTLFIRQGAALTSFNTTSYTAASGVLQRWSPQQRPLRSSWRRTPFKIGNRGISWTGVHINPDATPPAKSPAPLVPLHHHCQRTHTPSPLSTERIPLGLDALRAFCTRRLTTTARSSF</sequence>
<dbReference type="HOGENOM" id="CLU_1938319_0_0_1"/>
<reference evidence="2" key="1">
    <citation type="journal article" date="2014" name="Proc. Natl. Acad. Sci. U.S.A.">
        <title>Extensive sampling of basidiomycete genomes demonstrates inadequacy of the white-rot/brown-rot paradigm for wood decay fungi.</title>
        <authorList>
            <person name="Riley R."/>
            <person name="Salamov A.A."/>
            <person name="Brown D.W."/>
            <person name="Nagy L.G."/>
            <person name="Floudas D."/>
            <person name="Held B.W."/>
            <person name="Levasseur A."/>
            <person name="Lombard V."/>
            <person name="Morin E."/>
            <person name="Otillar R."/>
            <person name="Lindquist E.A."/>
            <person name="Sun H."/>
            <person name="LaButti K.M."/>
            <person name="Schmutz J."/>
            <person name="Jabbour D."/>
            <person name="Luo H."/>
            <person name="Baker S.E."/>
            <person name="Pisabarro A.G."/>
            <person name="Walton J.D."/>
            <person name="Blanchette R.A."/>
            <person name="Henrissat B."/>
            <person name="Martin F."/>
            <person name="Cullen D."/>
            <person name="Hibbett D.S."/>
            <person name="Grigoriev I.V."/>
        </authorList>
    </citation>
    <scope>NUCLEOTIDE SEQUENCE [LARGE SCALE GENOMIC DNA]</scope>
    <source>
        <strain evidence="2">CBS 339.88</strain>
    </source>
</reference>
<keyword evidence="2" id="KW-1185">Reference proteome</keyword>
<proteinExistence type="predicted"/>
<dbReference type="EMBL" id="KL142397">
    <property type="protein sequence ID" value="KDR70343.1"/>
    <property type="molecule type" value="Genomic_DNA"/>
</dbReference>